<dbReference type="AlphaFoldDB" id="A0A0S4QGZ7"/>
<dbReference type="CDD" id="cd06558">
    <property type="entry name" value="crotonase-like"/>
    <property type="match status" value="1"/>
</dbReference>
<organism evidence="5 6">
    <name type="scientific">Parafrankia irregularis</name>
    <dbReference type="NCBI Taxonomy" id="795642"/>
    <lineage>
        <taxon>Bacteria</taxon>
        <taxon>Bacillati</taxon>
        <taxon>Actinomycetota</taxon>
        <taxon>Actinomycetes</taxon>
        <taxon>Frankiales</taxon>
        <taxon>Frankiaceae</taxon>
        <taxon>Parafrankia</taxon>
    </lineage>
</organism>
<evidence type="ECO:0000256" key="4">
    <source>
        <dbReference type="SAM" id="Phobius"/>
    </source>
</evidence>
<evidence type="ECO:0000256" key="2">
    <source>
        <dbReference type="ARBA" id="ARBA00023140"/>
    </source>
</evidence>
<dbReference type="PANTHER" id="PTHR43684:SF1">
    <property type="entry name" value="ENOYL-COA DELTA ISOMERASE 2"/>
    <property type="match status" value="1"/>
</dbReference>
<dbReference type="EMBL" id="FAOZ01000003">
    <property type="protein sequence ID" value="CUU54849.1"/>
    <property type="molecule type" value="Genomic_DNA"/>
</dbReference>
<dbReference type="Proteomes" id="UP000198802">
    <property type="component" value="Unassembled WGS sequence"/>
</dbReference>
<sequence length="250" mass="26237">MADGPATLQARTSDHITWLTLARPARLNAFTVADYRDLRVALEHAMADPETRVIVLTGAGRAFSAGADRSLLDATSNAAGREAAGAEFARLLEALRTCEKPLLAAVNGLAVGFGVTLLLYFDLVLAAESARFRLPFTALGMVPEAGSTALLPARTRPDEAMWAVLSSEWIGSRAARDMGLVWQVVADASLVEQTGATAAVIAAQDPAAVMATKRLMTAGRADAARAAIDRELGEQARLNQTPRTGTPVGG</sequence>
<dbReference type="Pfam" id="PF00378">
    <property type="entry name" value="ECH_1"/>
    <property type="match status" value="1"/>
</dbReference>
<reference evidence="6" key="1">
    <citation type="submission" date="2015-11" db="EMBL/GenBank/DDBJ databases">
        <authorList>
            <person name="Varghese N."/>
        </authorList>
    </citation>
    <scope>NUCLEOTIDE SEQUENCE [LARGE SCALE GENOMIC DNA]</scope>
    <source>
        <strain evidence="6">DSM 45899</strain>
    </source>
</reference>
<evidence type="ECO:0000313" key="5">
    <source>
        <dbReference type="EMBL" id="CUU54849.1"/>
    </source>
</evidence>
<dbReference type="GO" id="GO:0004165">
    <property type="term" value="F:delta(3)-delta(2)-enoyl-CoA isomerase activity"/>
    <property type="evidence" value="ECO:0007669"/>
    <property type="project" value="UniProtKB-ARBA"/>
</dbReference>
<dbReference type="InterPro" id="IPR029045">
    <property type="entry name" value="ClpP/crotonase-like_dom_sf"/>
</dbReference>
<comment type="subcellular location">
    <subcellularLocation>
        <location evidence="1">Peroxisome</location>
    </subcellularLocation>
</comment>
<dbReference type="PANTHER" id="PTHR43684">
    <property type="match status" value="1"/>
</dbReference>
<protein>
    <submittedName>
        <fullName evidence="5">Enoyl-CoA hydratase/carnithine racemase</fullName>
    </submittedName>
</protein>
<dbReference type="SUPFAM" id="SSF52096">
    <property type="entry name" value="ClpP/crotonase"/>
    <property type="match status" value="1"/>
</dbReference>
<keyword evidence="6" id="KW-1185">Reference proteome</keyword>
<accession>A0A0S4QGZ7</accession>
<keyword evidence="3" id="KW-0413">Isomerase</keyword>
<evidence type="ECO:0000313" key="6">
    <source>
        <dbReference type="Proteomes" id="UP000198802"/>
    </source>
</evidence>
<dbReference type="InterPro" id="IPR001753">
    <property type="entry name" value="Enoyl-CoA_hydra/iso"/>
</dbReference>
<name>A0A0S4QGZ7_9ACTN</name>
<proteinExistence type="predicted"/>
<keyword evidence="2" id="KW-0576">Peroxisome</keyword>
<dbReference type="RefSeq" id="WP_091272714.1">
    <property type="nucleotide sequence ID" value="NZ_FAOZ01000003.1"/>
</dbReference>
<gene>
    <name evidence="5" type="ORF">Ga0074812_103339</name>
</gene>
<dbReference type="InterPro" id="IPR051053">
    <property type="entry name" value="ECH/Chromodomain_protein"/>
</dbReference>
<keyword evidence="4" id="KW-0472">Membrane</keyword>
<evidence type="ECO:0000256" key="3">
    <source>
        <dbReference type="ARBA" id="ARBA00023235"/>
    </source>
</evidence>
<keyword evidence="4" id="KW-0812">Transmembrane</keyword>
<dbReference type="Gene3D" id="3.90.226.10">
    <property type="entry name" value="2-enoyl-CoA Hydratase, Chain A, domain 1"/>
    <property type="match status" value="1"/>
</dbReference>
<evidence type="ECO:0000256" key="1">
    <source>
        <dbReference type="ARBA" id="ARBA00004275"/>
    </source>
</evidence>
<keyword evidence="4" id="KW-1133">Transmembrane helix</keyword>
<feature type="transmembrane region" description="Helical" evidence="4">
    <location>
        <begin position="102"/>
        <end position="125"/>
    </location>
</feature>